<dbReference type="InterPro" id="IPR043130">
    <property type="entry name" value="CDP-OH_PTrfase_TM_dom"/>
</dbReference>
<evidence type="ECO:0000313" key="18">
    <source>
        <dbReference type="EMBL" id="NJB97233.1"/>
    </source>
</evidence>
<reference evidence="18 19" key="1">
    <citation type="submission" date="2020-03" db="EMBL/GenBank/DDBJ databases">
        <title>Genomic Encyclopedia of Type Strains, Phase IV (KMG-IV): sequencing the most valuable type-strain genomes for metagenomic binning, comparative biology and taxonomic classification.</title>
        <authorList>
            <person name="Goeker M."/>
        </authorList>
    </citation>
    <scope>NUCLEOTIDE SEQUENCE [LARGE SCALE GENOMIC DNA]</scope>
    <source>
        <strain evidence="18 19">DSM 7225</strain>
    </source>
</reference>
<dbReference type="PANTHER" id="PTHR14269">
    <property type="entry name" value="CDP-DIACYLGLYCEROL--GLYCEROL-3-PHOSPHATE 3-PHOSPHATIDYLTRANSFERASE-RELATED"/>
    <property type="match status" value="1"/>
</dbReference>
<gene>
    <name evidence="18" type="ORF">GGR89_001539</name>
</gene>
<feature type="domain" description="CDP-alcohol phosphatidyltransferase C-terminal" evidence="17">
    <location>
        <begin position="215"/>
        <end position="246"/>
    </location>
</feature>
<evidence type="ECO:0000256" key="16">
    <source>
        <dbReference type="SAM" id="Phobius"/>
    </source>
</evidence>
<evidence type="ECO:0000256" key="13">
    <source>
        <dbReference type="ARBA" id="ARBA00023264"/>
    </source>
</evidence>
<keyword evidence="6" id="KW-0444">Lipid biosynthesis</keyword>
<evidence type="ECO:0000256" key="3">
    <source>
        <dbReference type="ARBA" id="ARBA00010441"/>
    </source>
</evidence>
<comment type="subcellular location">
    <subcellularLocation>
        <location evidence="2">Endomembrane system</location>
        <topology evidence="2">Multi-pass membrane protein</topology>
    </subcellularLocation>
</comment>
<dbReference type="InterPro" id="IPR000462">
    <property type="entry name" value="CDP-OH_P_trans"/>
</dbReference>
<dbReference type="GO" id="GO:0003882">
    <property type="term" value="F:CDP-diacylglycerol-serine O-phosphatidyltransferase activity"/>
    <property type="evidence" value="ECO:0007669"/>
    <property type="project" value="UniProtKB-EC"/>
</dbReference>
<organism evidence="18 19">
    <name type="scientific">Sphingomonas trueperi</name>
    <dbReference type="NCBI Taxonomy" id="53317"/>
    <lineage>
        <taxon>Bacteria</taxon>
        <taxon>Pseudomonadati</taxon>
        <taxon>Pseudomonadota</taxon>
        <taxon>Alphaproteobacteria</taxon>
        <taxon>Sphingomonadales</taxon>
        <taxon>Sphingomonadaceae</taxon>
        <taxon>Sphingomonas</taxon>
    </lineage>
</organism>
<dbReference type="InterPro" id="IPR012616">
    <property type="entry name" value="CDP-OH_P_trans_C"/>
</dbReference>
<evidence type="ECO:0000256" key="11">
    <source>
        <dbReference type="ARBA" id="ARBA00023136"/>
    </source>
</evidence>
<keyword evidence="19" id="KW-1185">Reference proteome</keyword>
<keyword evidence="7 15" id="KW-0808">Transferase</keyword>
<dbReference type="InterPro" id="IPR048254">
    <property type="entry name" value="CDP_ALCOHOL_P_TRANSF_CS"/>
</dbReference>
<feature type="transmembrane region" description="Helical" evidence="16">
    <location>
        <begin position="181"/>
        <end position="199"/>
    </location>
</feature>
<dbReference type="Pfam" id="PF01066">
    <property type="entry name" value="CDP-OH_P_transf"/>
    <property type="match status" value="1"/>
</dbReference>
<evidence type="ECO:0000256" key="5">
    <source>
        <dbReference type="ARBA" id="ARBA00017171"/>
    </source>
</evidence>
<proteinExistence type="inferred from homology"/>
<feature type="transmembrane region" description="Helical" evidence="16">
    <location>
        <begin position="89"/>
        <end position="108"/>
    </location>
</feature>
<evidence type="ECO:0000256" key="7">
    <source>
        <dbReference type="ARBA" id="ARBA00022679"/>
    </source>
</evidence>
<dbReference type="PANTHER" id="PTHR14269:SF61">
    <property type="entry name" value="CDP-DIACYLGLYCEROL--SERINE O-PHOSPHATIDYLTRANSFERASE"/>
    <property type="match status" value="1"/>
</dbReference>
<accession>A0A7X6BC68</accession>
<sequence>MSDRRPRIGRGLGRRPALPRGIPLRAVLPNAVTALALCSGLTGIRFAILGNWEAAVLMVLAAAVLDGIDGRIARLVRAESRFGAELDSLSDAISFGVAPALILYLWSLQALGRFGWLVALLHALFCALRLARFNAQIDLAEQPHKSAGFLTGVPAPAGAALALTPVYLWLWTGEAVTRQPIIIAVWTVLIAILMVSSVATFGPKIRLRQNVRFEAIAALVALAAALVSAPWTTLAIVAIAYLASIPFSIRSYRRIRRLRAAGGDAASAPGPIVP</sequence>
<feature type="transmembrane region" description="Helical" evidence="16">
    <location>
        <begin position="48"/>
        <end position="68"/>
    </location>
</feature>
<evidence type="ECO:0000256" key="1">
    <source>
        <dbReference type="ARBA" id="ARBA00000287"/>
    </source>
</evidence>
<dbReference type="InterPro" id="IPR050324">
    <property type="entry name" value="CDP-alcohol_PTase-I"/>
</dbReference>
<dbReference type="AlphaFoldDB" id="A0A7X6BC68"/>
<evidence type="ECO:0000256" key="2">
    <source>
        <dbReference type="ARBA" id="ARBA00004127"/>
    </source>
</evidence>
<comment type="similarity">
    <text evidence="3 15">Belongs to the CDP-alcohol phosphatidyltransferase class-I family.</text>
</comment>
<name>A0A7X6BC68_9SPHN</name>
<keyword evidence="8 16" id="KW-0812">Transmembrane</keyword>
<dbReference type="GO" id="GO:0008654">
    <property type="term" value="P:phospholipid biosynthetic process"/>
    <property type="evidence" value="ECO:0007669"/>
    <property type="project" value="UniProtKB-KW"/>
</dbReference>
<evidence type="ECO:0000256" key="15">
    <source>
        <dbReference type="RuleBase" id="RU003750"/>
    </source>
</evidence>
<evidence type="ECO:0000256" key="8">
    <source>
        <dbReference type="ARBA" id="ARBA00022692"/>
    </source>
</evidence>
<feature type="transmembrane region" description="Helical" evidence="16">
    <location>
        <begin position="114"/>
        <end position="135"/>
    </location>
</feature>
<dbReference type="PROSITE" id="PS00379">
    <property type="entry name" value="CDP_ALCOHOL_P_TRANSF"/>
    <property type="match status" value="1"/>
</dbReference>
<evidence type="ECO:0000256" key="4">
    <source>
        <dbReference type="ARBA" id="ARBA00013174"/>
    </source>
</evidence>
<evidence type="ECO:0000256" key="12">
    <source>
        <dbReference type="ARBA" id="ARBA00023209"/>
    </source>
</evidence>
<dbReference type="RefSeq" id="WP_125974373.1">
    <property type="nucleotide sequence ID" value="NZ_BAAADY010000012.1"/>
</dbReference>
<evidence type="ECO:0000256" key="14">
    <source>
        <dbReference type="ARBA" id="ARBA00032361"/>
    </source>
</evidence>
<dbReference type="EC" id="2.7.8.8" evidence="4"/>
<dbReference type="InterPro" id="IPR004533">
    <property type="entry name" value="CDP-diaglyc--ser_O-PTrfase"/>
</dbReference>
<keyword evidence="12" id="KW-0594">Phospholipid biosynthesis</keyword>
<dbReference type="EMBL" id="JAATJB010000003">
    <property type="protein sequence ID" value="NJB97233.1"/>
    <property type="molecule type" value="Genomic_DNA"/>
</dbReference>
<feature type="transmembrane region" description="Helical" evidence="16">
    <location>
        <begin position="233"/>
        <end position="249"/>
    </location>
</feature>
<dbReference type="GO" id="GO:0012505">
    <property type="term" value="C:endomembrane system"/>
    <property type="evidence" value="ECO:0007669"/>
    <property type="project" value="UniProtKB-SubCell"/>
</dbReference>
<dbReference type="NCBIfam" id="TIGR00473">
    <property type="entry name" value="pssA"/>
    <property type="match status" value="1"/>
</dbReference>
<dbReference type="GO" id="GO:0016020">
    <property type="term" value="C:membrane"/>
    <property type="evidence" value="ECO:0007669"/>
    <property type="project" value="InterPro"/>
</dbReference>
<keyword evidence="10" id="KW-0443">Lipid metabolism</keyword>
<keyword evidence="9 16" id="KW-1133">Transmembrane helix</keyword>
<evidence type="ECO:0000256" key="10">
    <source>
        <dbReference type="ARBA" id="ARBA00023098"/>
    </source>
</evidence>
<feature type="transmembrane region" description="Helical" evidence="16">
    <location>
        <begin position="147"/>
        <end position="169"/>
    </location>
</feature>
<evidence type="ECO:0000256" key="9">
    <source>
        <dbReference type="ARBA" id="ARBA00022989"/>
    </source>
</evidence>
<evidence type="ECO:0000313" key="19">
    <source>
        <dbReference type="Proteomes" id="UP000531251"/>
    </source>
</evidence>
<dbReference type="Gene3D" id="1.20.120.1760">
    <property type="match status" value="1"/>
</dbReference>
<keyword evidence="13" id="KW-1208">Phospholipid metabolism</keyword>
<keyword evidence="11 16" id="KW-0472">Membrane</keyword>
<comment type="catalytic activity">
    <reaction evidence="1">
        <text>a CDP-1,2-diacyl-sn-glycerol + L-serine = a 1,2-diacyl-sn-glycero-3-phospho-L-serine + CMP + H(+)</text>
        <dbReference type="Rhea" id="RHEA:16913"/>
        <dbReference type="ChEBI" id="CHEBI:15378"/>
        <dbReference type="ChEBI" id="CHEBI:33384"/>
        <dbReference type="ChEBI" id="CHEBI:57262"/>
        <dbReference type="ChEBI" id="CHEBI:58332"/>
        <dbReference type="ChEBI" id="CHEBI:60377"/>
        <dbReference type="EC" id="2.7.8.8"/>
    </reaction>
</comment>
<evidence type="ECO:0000259" key="17">
    <source>
        <dbReference type="Pfam" id="PF08009"/>
    </source>
</evidence>
<dbReference type="Pfam" id="PF08009">
    <property type="entry name" value="CDP-OH_P_tran_2"/>
    <property type="match status" value="1"/>
</dbReference>
<evidence type="ECO:0000256" key="6">
    <source>
        <dbReference type="ARBA" id="ARBA00022516"/>
    </source>
</evidence>
<dbReference type="Proteomes" id="UP000531251">
    <property type="component" value="Unassembled WGS sequence"/>
</dbReference>
<comment type="caution">
    <text evidence="18">The sequence shown here is derived from an EMBL/GenBank/DDBJ whole genome shotgun (WGS) entry which is preliminary data.</text>
</comment>
<protein>
    <recommendedName>
        <fullName evidence="5">CDP-diacylglycerol--serine O-phosphatidyltransferase</fullName>
        <ecNumber evidence="4">2.7.8.8</ecNumber>
    </recommendedName>
    <alternativeName>
        <fullName evidence="14">Phosphatidylserine synthase</fullName>
    </alternativeName>
</protein>